<organism evidence="9 10">
    <name type="scientific">Candidatus Enterococcus willemsii</name>
    <dbReference type="NCBI Taxonomy" id="1857215"/>
    <lineage>
        <taxon>Bacteria</taxon>
        <taxon>Bacillati</taxon>
        <taxon>Bacillota</taxon>
        <taxon>Bacilli</taxon>
        <taxon>Lactobacillales</taxon>
        <taxon>Enterococcaceae</taxon>
        <taxon>Enterococcus</taxon>
    </lineage>
</organism>
<comment type="caution">
    <text evidence="9">The sequence shown here is derived from an EMBL/GenBank/DDBJ whole genome shotgun (WGS) entry which is preliminary data.</text>
</comment>
<dbReference type="PROSITE" id="PS50249">
    <property type="entry name" value="MPN"/>
    <property type="match status" value="1"/>
</dbReference>
<keyword evidence="10" id="KW-1185">Reference proteome</keyword>
<dbReference type="SUPFAM" id="SSF47781">
    <property type="entry name" value="RuvA domain 2-like"/>
    <property type="match status" value="1"/>
</dbReference>
<sequence>MEKKTMVPESSLPRERLLEFGEKALSNQELLAILLRTGSKPYNVLELAGMILSEFPNLYELKSANLNELQQIRGVGKIRAIELKAMMELGARIQQANQQKYGKVQSSFGLAQQLIEELKDSHQEHLICLYLNTKNEIIHRKTLFIGSLNQSIAHPREIYREAVRCSAARIICSHNHPSGTPAASVNDRLFTKRLKECGEMMGIELLDHLIVGSDGYVSLREEGFWEQ</sequence>
<reference evidence="9 10" key="1">
    <citation type="submission" date="2016-06" db="EMBL/GenBank/DDBJ databases">
        <title>Four novel species of enterococci isolated from chicken manure.</title>
        <authorList>
            <person name="Van Tyne D."/>
        </authorList>
    </citation>
    <scope>NUCLEOTIDE SEQUENCE [LARGE SCALE GENOMIC DNA]</scope>
    <source>
        <strain evidence="9 10">CU12B</strain>
    </source>
</reference>
<dbReference type="InterPro" id="IPR001405">
    <property type="entry name" value="UPF0758"/>
</dbReference>
<dbReference type="InterPro" id="IPR010994">
    <property type="entry name" value="RuvA_2-like"/>
</dbReference>
<evidence type="ECO:0000256" key="1">
    <source>
        <dbReference type="ARBA" id="ARBA00010243"/>
    </source>
</evidence>
<keyword evidence="2" id="KW-0645">Protease</keyword>
<dbReference type="PROSITE" id="PS01302">
    <property type="entry name" value="UPF0758"/>
    <property type="match status" value="1"/>
</dbReference>
<evidence type="ECO:0000256" key="5">
    <source>
        <dbReference type="ARBA" id="ARBA00022833"/>
    </source>
</evidence>
<dbReference type="InterPro" id="IPR025657">
    <property type="entry name" value="RadC_JAB"/>
</dbReference>
<evidence type="ECO:0000256" key="2">
    <source>
        <dbReference type="ARBA" id="ARBA00022670"/>
    </source>
</evidence>
<keyword evidence="3" id="KW-0479">Metal-binding</keyword>
<accession>A0ABQ6YZB8</accession>
<proteinExistence type="inferred from homology"/>
<dbReference type="CDD" id="cd08071">
    <property type="entry name" value="MPN_DUF2466"/>
    <property type="match status" value="1"/>
</dbReference>
<protein>
    <recommendedName>
        <fullName evidence="8">MPN domain-containing protein</fullName>
    </recommendedName>
</protein>
<keyword evidence="4" id="KW-0378">Hydrolase</keyword>
<name>A0ABQ6YZB8_9ENTE</name>
<evidence type="ECO:0000256" key="6">
    <source>
        <dbReference type="ARBA" id="ARBA00023049"/>
    </source>
</evidence>
<dbReference type="InterPro" id="IPR046778">
    <property type="entry name" value="UPF0758_N"/>
</dbReference>
<dbReference type="Proteomes" id="UP000782705">
    <property type="component" value="Unassembled WGS sequence"/>
</dbReference>
<dbReference type="NCBIfam" id="TIGR00608">
    <property type="entry name" value="radc"/>
    <property type="match status" value="1"/>
</dbReference>
<dbReference type="EMBL" id="MAEL01000038">
    <property type="protein sequence ID" value="KAF1303763.1"/>
    <property type="molecule type" value="Genomic_DNA"/>
</dbReference>
<comment type="similarity">
    <text evidence="1 7">Belongs to the UPF0758 family.</text>
</comment>
<dbReference type="PANTHER" id="PTHR30471">
    <property type="entry name" value="DNA REPAIR PROTEIN RADC"/>
    <property type="match status" value="1"/>
</dbReference>
<dbReference type="InterPro" id="IPR020891">
    <property type="entry name" value="UPF0758_CS"/>
</dbReference>
<dbReference type="InterPro" id="IPR037518">
    <property type="entry name" value="MPN"/>
</dbReference>
<dbReference type="Pfam" id="PF20582">
    <property type="entry name" value="UPF0758_N"/>
    <property type="match status" value="1"/>
</dbReference>
<evidence type="ECO:0000256" key="4">
    <source>
        <dbReference type="ARBA" id="ARBA00022801"/>
    </source>
</evidence>
<dbReference type="NCBIfam" id="NF000642">
    <property type="entry name" value="PRK00024.1"/>
    <property type="match status" value="1"/>
</dbReference>
<dbReference type="RefSeq" id="WP_161902110.1">
    <property type="nucleotide sequence ID" value="NZ_MAEL01000038.1"/>
</dbReference>
<evidence type="ECO:0000256" key="7">
    <source>
        <dbReference type="RuleBase" id="RU003797"/>
    </source>
</evidence>
<keyword evidence="6" id="KW-0482">Metalloprotease</keyword>
<gene>
    <name evidence="9" type="ORF">BAU17_11290</name>
</gene>
<evidence type="ECO:0000259" key="8">
    <source>
        <dbReference type="PROSITE" id="PS50249"/>
    </source>
</evidence>
<dbReference type="Gene3D" id="3.40.140.10">
    <property type="entry name" value="Cytidine Deaminase, domain 2"/>
    <property type="match status" value="1"/>
</dbReference>
<evidence type="ECO:0000313" key="10">
    <source>
        <dbReference type="Proteomes" id="UP000782705"/>
    </source>
</evidence>
<dbReference type="PANTHER" id="PTHR30471:SF3">
    <property type="entry name" value="UPF0758 PROTEIN YEES-RELATED"/>
    <property type="match status" value="1"/>
</dbReference>
<evidence type="ECO:0000313" key="9">
    <source>
        <dbReference type="EMBL" id="KAF1303763.1"/>
    </source>
</evidence>
<feature type="domain" description="MPN" evidence="8">
    <location>
        <begin position="103"/>
        <end position="225"/>
    </location>
</feature>
<keyword evidence="5" id="KW-0862">Zinc</keyword>
<evidence type="ECO:0000256" key="3">
    <source>
        <dbReference type="ARBA" id="ARBA00022723"/>
    </source>
</evidence>
<dbReference type="Pfam" id="PF04002">
    <property type="entry name" value="RadC"/>
    <property type="match status" value="1"/>
</dbReference>